<dbReference type="RefSeq" id="WP_179767828.1">
    <property type="nucleotide sequence ID" value="NZ_JACCFO010000001.1"/>
</dbReference>
<dbReference type="GO" id="GO:0045892">
    <property type="term" value="P:negative regulation of DNA-templated transcription"/>
    <property type="evidence" value="ECO:0007669"/>
    <property type="project" value="InterPro"/>
</dbReference>
<dbReference type="InterPro" id="IPR009057">
    <property type="entry name" value="Homeodomain-like_sf"/>
</dbReference>
<dbReference type="InterPro" id="IPR001647">
    <property type="entry name" value="HTH_TetR"/>
</dbReference>
<dbReference type="PANTHER" id="PTHR30055">
    <property type="entry name" value="HTH-TYPE TRANSCRIPTIONAL REGULATOR RUTR"/>
    <property type="match status" value="1"/>
</dbReference>
<dbReference type="AlphaFoldDB" id="A0A853BLN1"/>
<keyword evidence="3" id="KW-0804">Transcription</keyword>
<dbReference type="SUPFAM" id="SSF48498">
    <property type="entry name" value="Tetracyclin repressor-like, C-terminal domain"/>
    <property type="match status" value="1"/>
</dbReference>
<dbReference type="EMBL" id="JACCFO010000001">
    <property type="protein sequence ID" value="NYI96469.1"/>
    <property type="molecule type" value="Genomic_DNA"/>
</dbReference>
<dbReference type="InterPro" id="IPR004111">
    <property type="entry name" value="Repressor_TetR_C"/>
</dbReference>
<evidence type="ECO:0000313" key="6">
    <source>
        <dbReference type="EMBL" id="NYI96469.1"/>
    </source>
</evidence>
<proteinExistence type="predicted"/>
<comment type="caution">
    <text evidence="6">The sequence shown here is derived from an EMBL/GenBank/DDBJ whole genome shotgun (WGS) entry which is preliminary data.</text>
</comment>
<protein>
    <submittedName>
        <fullName evidence="6">AcrR family transcriptional regulator</fullName>
    </submittedName>
</protein>
<name>A0A853BLN1_9ACTN</name>
<evidence type="ECO:0000256" key="3">
    <source>
        <dbReference type="ARBA" id="ARBA00023163"/>
    </source>
</evidence>
<keyword evidence="1" id="KW-0805">Transcription regulation</keyword>
<keyword evidence="2 4" id="KW-0238">DNA-binding</keyword>
<reference evidence="6 7" key="1">
    <citation type="submission" date="2020-07" db="EMBL/GenBank/DDBJ databases">
        <title>Sequencing the genomes of 1000 actinobacteria strains.</title>
        <authorList>
            <person name="Klenk H.-P."/>
        </authorList>
    </citation>
    <scope>NUCLEOTIDE SEQUENCE [LARGE SCALE GENOMIC DNA]</scope>
    <source>
        <strain evidence="6 7">DSM 45927</strain>
    </source>
</reference>
<dbReference type="Gene3D" id="1.10.357.10">
    <property type="entry name" value="Tetracycline Repressor, domain 2"/>
    <property type="match status" value="1"/>
</dbReference>
<dbReference type="Pfam" id="PF00440">
    <property type="entry name" value="TetR_N"/>
    <property type="match status" value="1"/>
</dbReference>
<evidence type="ECO:0000313" key="7">
    <source>
        <dbReference type="Proteomes" id="UP000575985"/>
    </source>
</evidence>
<dbReference type="PRINTS" id="PR00455">
    <property type="entry name" value="HTHTETR"/>
</dbReference>
<feature type="domain" description="HTH tetR-type" evidence="5">
    <location>
        <begin position="5"/>
        <end position="65"/>
    </location>
</feature>
<sequence>MPRSTLTRDQIVRTAVDLLDDEGLDGLNMRALGRRLGVAPTAVYWHVKDKDALMLLAGDEVWDEIDLPDPDREGWRPAATRLATGLHAMCGRHPWLVQALGSYVLHGPRKARYDDRCLAVFEAAGFADDDADRAAAAVFTYVLGNAVGASATASLTRRLARGGADPRRALEDATAEAAAVARTFPRLRRRVDSPAARYNAGPDQAFAYGLDALLDGIEAGLSGAPAAAS</sequence>
<dbReference type="SUPFAM" id="SSF46689">
    <property type="entry name" value="Homeodomain-like"/>
    <property type="match status" value="1"/>
</dbReference>
<keyword evidence="7" id="KW-1185">Reference proteome</keyword>
<dbReference type="Gene3D" id="1.10.10.60">
    <property type="entry name" value="Homeodomain-like"/>
    <property type="match status" value="1"/>
</dbReference>
<dbReference type="GO" id="GO:0000976">
    <property type="term" value="F:transcription cis-regulatory region binding"/>
    <property type="evidence" value="ECO:0007669"/>
    <property type="project" value="TreeGrafter"/>
</dbReference>
<organism evidence="6 7">
    <name type="scientific">Streptomonospora nanhaiensis</name>
    <dbReference type="NCBI Taxonomy" id="1323731"/>
    <lineage>
        <taxon>Bacteria</taxon>
        <taxon>Bacillati</taxon>
        <taxon>Actinomycetota</taxon>
        <taxon>Actinomycetes</taxon>
        <taxon>Streptosporangiales</taxon>
        <taxon>Nocardiopsidaceae</taxon>
        <taxon>Streptomonospora</taxon>
    </lineage>
</organism>
<evidence type="ECO:0000256" key="2">
    <source>
        <dbReference type="ARBA" id="ARBA00023125"/>
    </source>
</evidence>
<accession>A0A853BLN1</accession>
<dbReference type="Pfam" id="PF02909">
    <property type="entry name" value="TetR_C_1"/>
    <property type="match status" value="1"/>
</dbReference>
<evidence type="ECO:0000259" key="5">
    <source>
        <dbReference type="PROSITE" id="PS50977"/>
    </source>
</evidence>
<dbReference type="GO" id="GO:0003700">
    <property type="term" value="F:DNA-binding transcription factor activity"/>
    <property type="evidence" value="ECO:0007669"/>
    <property type="project" value="TreeGrafter"/>
</dbReference>
<dbReference type="InterPro" id="IPR036271">
    <property type="entry name" value="Tet_transcr_reg_TetR-rel_C_sf"/>
</dbReference>
<feature type="DNA-binding region" description="H-T-H motif" evidence="4">
    <location>
        <begin position="28"/>
        <end position="47"/>
    </location>
</feature>
<dbReference type="Proteomes" id="UP000575985">
    <property type="component" value="Unassembled WGS sequence"/>
</dbReference>
<dbReference type="InterPro" id="IPR050109">
    <property type="entry name" value="HTH-type_TetR-like_transc_reg"/>
</dbReference>
<gene>
    <name evidence="6" type="ORF">HNR12_002746</name>
</gene>
<evidence type="ECO:0000256" key="4">
    <source>
        <dbReference type="PROSITE-ProRule" id="PRU00335"/>
    </source>
</evidence>
<dbReference type="PANTHER" id="PTHR30055:SF151">
    <property type="entry name" value="TRANSCRIPTIONAL REGULATORY PROTEIN"/>
    <property type="match status" value="1"/>
</dbReference>
<dbReference type="PROSITE" id="PS50977">
    <property type="entry name" value="HTH_TETR_2"/>
    <property type="match status" value="1"/>
</dbReference>
<evidence type="ECO:0000256" key="1">
    <source>
        <dbReference type="ARBA" id="ARBA00023015"/>
    </source>
</evidence>